<keyword evidence="5" id="KW-1185">Reference proteome</keyword>
<dbReference type="AlphaFoldDB" id="A0A843VAB1"/>
<dbReference type="SMART" id="SM00712">
    <property type="entry name" value="PUR"/>
    <property type="match status" value="3"/>
</dbReference>
<feature type="region of interest" description="Disordered" evidence="3">
    <location>
        <begin position="16"/>
        <end position="43"/>
    </location>
</feature>
<dbReference type="InterPro" id="IPR006628">
    <property type="entry name" value="PUR-bd_fam"/>
</dbReference>
<evidence type="ECO:0000256" key="3">
    <source>
        <dbReference type="SAM" id="MobiDB-lite"/>
    </source>
</evidence>
<dbReference type="Gene3D" id="3.10.450.700">
    <property type="match status" value="3"/>
</dbReference>
<protein>
    <recommendedName>
        <fullName evidence="6">Transcription factor Pur-alpha 1</fullName>
    </recommendedName>
</protein>
<evidence type="ECO:0000313" key="4">
    <source>
        <dbReference type="EMBL" id="MQL95402.1"/>
    </source>
</evidence>
<dbReference type="GO" id="GO:0000981">
    <property type="term" value="F:DNA-binding transcription factor activity, RNA polymerase II-specific"/>
    <property type="evidence" value="ECO:0007669"/>
    <property type="project" value="TreeGrafter"/>
</dbReference>
<sequence length="423" mass="46233">VRGLRWLAKLETQNTRAAKNGCCGARDESPRSNSAPTNLPPYLPAPIPTTLTVLRRSPPPFGAGQPLLQSQQHPAPPANWWRTAGAPLHLPTSFSVVTQPRAAPAGFGLGLLVASGRVRFLEVGLGRGLLGMEGGSGGGGDVELACKTLQVEHKLFYFDLKENPRGRYLKISEKTSATRSTIIVPDGGIVWFFDLFDYYIKAVEQVVNKELQLDTKVFYFDIGENKRGRFLKVTPKSNQLQNGMSAEKTPISEASVSRNRSTIIVPAGSAMRDGWVAFRDILAQMNDELYRMQNSVPSEHLPGLSDDVGVGFIPGHNADSAPGTEINVERSVELLPPEEIGGMGVYKVIRADQKRFFFDLGSNNRGHFLRISEVAGADRSSIILPLSGLRQFHEAVGYFVEISKDQLEGMTGANVRTIEPGHR</sequence>
<dbReference type="Pfam" id="PF04845">
    <property type="entry name" value="PurA"/>
    <property type="match status" value="2"/>
</dbReference>
<evidence type="ECO:0000313" key="5">
    <source>
        <dbReference type="Proteomes" id="UP000652761"/>
    </source>
</evidence>
<name>A0A843VAB1_COLES</name>
<dbReference type="GO" id="GO:0000977">
    <property type="term" value="F:RNA polymerase II transcription regulatory region sequence-specific DNA binding"/>
    <property type="evidence" value="ECO:0007669"/>
    <property type="project" value="InterPro"/>
</dbReference>
<dbReference type="OrthoDB" id="523901at2759"/>
<gene>
    <name evidence="4" type="ORF">Taro_028066</name>
</gene>
<evidence type="ECO:0008006" key="6">
    <source>
        <dbReference type="Google" id="ProtNLM"/>
    </source>
</evidence>
<dbReference type="GO" id="GO:0005634">
    <property type="term" value="C:nucleus"/>
    <property type="evidence" value="ECO:0007669"/>
    <property type="project" value="TreeGrafter"/>
</dbReference>
<dbReference type="Proteomes" id="UP000652761">
    <property type="component" value="Unassembled WGS sequence"/>
</dbReference>
<comment type="similarity">
    <text evidence="1">Belongs to the PUR DNA-binding protein family.</text>
</comment>
<dbReference type="FunFam" id="3.10.450.700:FF:000002">
    <property type="entry name" value="Transcription factor Pur-alpha 1"/>
    <property type="match status" value="1"/>
</dbReference>
<proteinExistence type="inferred from homology"/>
<organism evidence="4 5">
    <name type="scientific">Colocasia esculenta</name>
    <name type="common">Wild taro</name>
    <name type="synonym">Arum esculentum</name>
    <dbReference type="NCBI Taxonomy" id="4460"/>
    <lineage>
        <taxon>Eukaryota</taxon>
        <taxon>Viridiplantae</taxon>
        <taxon>Streptophyta</taxon>
        <taxon>Embryophyta</taxon>
        <taxon>Tracheophyta</taxon>
        <taxon>Spermatophyta</taxon>
        <taxon>Magnoliopsida</taxon>
        <taxon>Liliopsida</taxon>
        <taxon>Araceae</taxon>
        <taxon>Aroideae</taxon>
        <taxon>Colocasieae</taxon>
        <taxon>Colocasia</taxon>
    </lineage>
</organism>
<dbReference type="EMBL" id="NMUH01001789">
    <property type="protein sequence ID" value="MQL95402.1"/>
    <property type="molecule type" value="Genomic_DNA"/>
</dbReference>
<accession>A0A843VAB1</accession>
<dbReference type="FunFam" id="3.10.450.700:FF:000003">
    <property type="entry name" value="transcription factor Pur-alpha 1"/>
    <property type="match status" value="1"/>
</dbReference>
<evidence type="ECO:0000256" key="1">
    <source>
        <dbReference type="ARBA" id="ARBA00009251"/>
    </source>
</evidence>
<feature type="non-terminal residue" evidence="4">
    <location>
        <position position="1"/>
    </location>
</feature>
<dbReference type="PANTHER" id="PTHR12611">
    <property type="entry name" value="PUR-TRANSCRIPTIONAL ACTIVATOR"/>
    <property type="match status" value="1"/>
</dbReference>
<keyword evidence="2" id="KW-0238">DNA-binding</keyword>
<evidence type="ECO:0000256" key="2">
    <source>
        <dbReference type="ARBA" id="ARBA00023125"/>
    </source>
</evidence>
<dbReference type="PANTHER" id="PTHR12611:SF0">
    <property type="entry name" value="PURINE-RICH BINDING PROTEIN-ALPHA, ISOFORM B"/>
    <property type="match status" value="1"/>
</dbReference>
<dbReference type="GO" id="GO:0032422">
    <property type="term" value="F:purine-rich negative regulatory element binding"/>
    <property type="evidence" value="ECO:0007669"/>
    <property type="project" value="InterPro"/>
</dbReference>
<comment type="caution">
    <text evidence="4">The sequence shown here is derived from an EMBL/GenBank/DDBJ whole genome shotgun (WGS) entry which is preliminary data.</text>
</comment>
<reference evidence="4" key="1">
    <citation type="submission" date="2017-07" db="EMBL/GenBank/DDBJ databases">
        <title>Taro Niue Genome Assembly and Annotation.</title>
        <authorList>
            <person name="Atibalentja N."/>
            <person name="Keating K."/>
            <person name="Fields C.J."/>
        </authorList>
    </citation>
    <scope>NUCLEOTIDE SEQUENCE</scope>
    <source>
        <strain evidence="4">Niue_2</strain>
        <tissue evidence="4">Leaf</tissue>
    </source>
</reference>